<evidence type="ECO:0000313" key="1">
    <source>
        <dbReference type="EMBL" id="XBO42624.1"/>
    </source>
</evidence>
<protein>
    <submittedName>
        <fullName evidence="1">Gamma-glutamyl-gamma-aminobutyrate hydrolase family protein</fullName>
    </submittedName>
</protein>
<dbReference type="EMBL" id="CP157483">
    <property type="protein sequence ID" value="XBO42624.1"/>
    <property type="molecule type" value="Genomic_DNA"/>
</dbReference>
<dbReference type="PROSITE" id="PS51273">
    <property type="entry name" value="GATASE_TYPE_1"/>
    <property type="match status" value="1"/>
</dbReference>
<gene>
    <name evidence="1" type="ORF">ABEG17_13725</name>
</gene>
<organism evidence="1">
    <name type="scientific">Pedococcus sp. KACC 23699</name>
    <dbReference type="NCBI Taxonomy" id="3149228"/>
    <lineage>
        <taxon>Bacteria</taxon>
        <taxon>Bacillati</taxon>
        <taxon>Actinomycetota</taxon>
        <taxon>Actinomycetes</taxon>
        <taxon>Micrococcales</taxon>
        <taxon>Intrasporangiaceae</taxon>
        <taxon>Pedococcus</taxon>
    </lineage>
</organism>
<dbReference type="Pfam" id="PF07722">
    <property type="entry name" value="Peptidase_C26"/>
    <property type="match status" value="1"/>
</dbReference>
<accession>A0AAU7JRU1</accession>
<dbReference type="InterPro" id="IPR011697">
    <property type="entry name" value="Peptidase_C26"/>
</dbReference>
<dbReference type="InterPro" id="IPR044668">
    <property type="entry name" value="PuuD-like"/>
</dbReference>
<dbReference type="PANTHER" id="PTHR43235:SF1">
    <property type="entry name" value="GLUTAMINE AMIDOTRANSFERASE PB2B2.05-RELATED"/>
    <property type="match status" value="1"/>
</dbReference>
<dbReference type="GO" id="GO:0033969">
    <property type="term" value="F:gamma-glutamyl-gamma-aminobutyrate hydrolase activity"/>
    <property type="evidence" value="ECO:0007669"/>
    <property type="project" value="TreeGrafter"/>
</dbReference>
<dbReference type="InterPro" id="IPR029062">
    <property type="entry name" value="Class_I_gatase-like"/>
</dbReference>
<proteinExistence type="predicted"/>
<dbReference type="GO" id="GO:0005829">
    <property type="term" value="C:cytosol"/>
    <property type="evidence" value="ECO:0007669"/>
    <property type="project" value="TreeGrafter"/>
</dbReference>
<dbReference type="PANTHER" id="PTHR43235">
    <property type="entry name" value="GLUTAMINE AMIDOTRANSFERASE PB2B2.05-RELATED"/>
    <property type="match status" value="1"/>
</dbReference>
<dbReference type="CDD" id="cd01745">
    <property type="entry name" value="GATase1_2"/>
    <property type="match status" value="1"/>
</dbReference>
<dbReference type="Gene3D" id="3.40.50.880">
    <property type="match status" value="1"/>
</dbReference>
<dbReference type="AlphaFoldDB" id="A0AAU7JRU1"/>
<name>A0AAU7JRU1_9MICO</name>
<dbReference type="SUPFAM" id="SSF52317">
    <property type="entry name" value="Class I glutamine amidotransferase-like"/>
    <property type="match status" value="1"/>
</dbReference>
<sequence length="243" mass="25791">MRSARPVVGLTCYVEPVTRGPWQDQPSATVPHAYVEKLERAGALVLVVPPRPDADAALALEVLARLDALVIAGGADVDPAHYGQDPHPSVQDPRADRDAMELALAAASAETGTPLLGICRGMQVMAVAAGGLVEQHLPDRVGHDEHLPGDGVYGEHAVTTVAGTRLRRLLGEDTTVPCYHHQSVLTHPGFVASAWAADGTLEAMEDPGAAFRLAVQWHPEMGEDPRLFDALVSGARLHRTGQK</sequence>
<dbReference type="GO" id="GO:0006598">
    <property type="term" value="P:polyamine catabolic process"/>
    <property type="evidence" value="ECO:0007669"/>
    <property type="project" value="TreeGrafter"/>
</dbReference>
<reference evidence="1" key="1">
    <citation type="submission" date="2024-05" db="EMBL/GenBank/DDBJ databases">
        <authorList>
            <person name="Kim S."/>
            <person name="Heo J."/>
            <person name="Choi H."/>
            <person name="Choi Y."/>
            <person name="Kwon S.-W."/>
            <person name="Kim Y."/>
        </authorList>
    </citation>
    <scope>NUCLEOTIDE SEQUENCE</scope>
    <source>
        <strain evidence="1">KACC 23699</strain>
    </source>
</reference>
<keyword evidence="1" id="KW-0378">Hydrolase</keyword>
<dbReference type="RefSeq" id="WP_406830044.1">
    <property type="nucleotide sequence ID" value="NZ_CP157483.1"/>
</dbReference>